<sequence>MSSITTSRSSATPLTTVHPPVTPSVKQHNGTTSPAAGYFGLVVDPSESTLSINHAKHNWSPSASSIKSTAAKSPRPVTLEGLPEGFQKQAQALAFTLHHQNLSNASELGDYSSTSEFSGDKSSLGPSSPSSYSPSRSLTESSNAGSDNPPYGQSLKYFDKPRIASPFSMEVETYTRPYDNLVKNTALNLSFPGLPLNSPIFQRKQSSPRSATLPMSLKEKEADITMIYPDALAPLLKKEKGNVMLLDLRTYPQYSMSRIRGAVHLCIPTTLLKRPSFNVQKLSETFANETDKARFAGWRDAKYIIVYDTDSQSSKEAMSATHTVSKFIREGWTGHAYCIKGGFVAFAATYPGKIDNSDVETPSSPKSLSLTAGGGSKPGGAAAIGGFNCALPPQASIMNPFFSNIRQNMDLIGGVGEIPVTVPPLLQSEGRPPLPTWLEKIASENGAKLVSERFLAIEEAEKERMQKALNVSVTYNPDPTRPSMEPTNRHMLAGVEKGQKNRYNNIWPYDHTRVKLKDYPVDSCDYINASYIKSSRSKKRYIATQGPLPSTFQDFWSVVWDQDVRVIVMLTAESEGGQVKCHPYWVDERYGPLVLTKRSEELVSLEKKDPKGSTKRRSTTGSALPLPASNDSSVPHIIVRRFSLQHDHHPFHPIREITQLQYASWPDFGAPAHPAHILALIEHTDAVVRSTRGQKSTNPSTLSLSPLLRPPTPVERPAIVHCSAGCGRTGTFCAVDTVIHMIRRQQIHQQYGNSAATASDYGSDTDSYTESSDNEWMNRDDEDLICQVVSDFRDQRLSMVQSLRQFVLCYETVLEWISRQKPIDSGKRKA</sequence>
<name>A0A3N4LKZ5_9PEZI</name>
<keyword evidence="8" id="KW-1185">Reference proteome</keyword>
<dbReference type="EC" id="3.1.3.48" evidence="2"/>
<feature type="domain" description="Rhodanese" evidence="6">
    <location>
        <begin position="239"/>
        <end position="355"/>
    </location>
</feature>
<feature type="domain" description="Tyrosine specific protein phosphatases" evidence="5">
    <location>
        <begin position="717"/>
        <end position="807"/>
    </location>
</feature>
<evidence type="ECO:0000313" key="7">
    <source>
        <dbReference type="EMBL" id="RPB23470.1"/>
    </source>
</evidence>
<feature type="compositionally biased region" description="Polar residues" evidence="3">
    <location>
        <begin position="107"/>
        <end position="117"/>
    </location>
</feature>
<feature type="region of interest" description="Disordered" evidence="3">
    <location>
        <begin position="754"/>
        <end position="774"/>
    </location>
</feature>
<dbReference type="Proteomes" id="UP000267821">
    <property type="component" value="Unassembled WGS sequence"/>
</dbReference>
<dbReference type="EMBL" id="ML121546">
    <property type="protein sequence ID" value="RPB23470.1"/>
    <property type="molecule type" value="Genomic_DNA"/>
</dbReference>
<dbReference type="Pfam" id="PF00581">
    <property type="entry name" value="Rhodanese"/>
    <property type="match status" value="1"/>
</dbReference>
<dbReference type="InterPro" id="IPR050348">
    <property type="entry name" value="Protein-Tyr_Phosphatase"/>
</dbReference>
<dbReference type="GO" id="GO:0004725">
    <property type="term" value="F:protein tyrosine phosphatase activity"/>
    <property type="evidence" value="ECO:0007669"/>
    <property type="project" value="UniProtKB-EC"/>
</dbReference>
<dbReference type="Gene3D" id="3.40.250.10">
    <property type="entry name" value="Rhodanese-like domain"/>
    <property type="match status" value="1"/>
</dbReference>
<dbReference type="InterPro" id="IPR000387">
    <property type="entry name" value="Tyr_Pase_dom"/>
</dbReference>
<dbReference type="InterPro" id="IPR029021">
    <property type="entry name" value="Prot-tyrosine_phosphatase-like"/>
</dbReference>
<evidence type="ECO:0000259" key="6">
    <source>
        <dbReference type="PROSITE" id="PS50206"/>
    </source>
</evidence>
<dbReference type="SUPFAM" id="SSF52821">
    <property type="entry name" value="Rhodanese/Cell cycle control phosphatase"/>
    <property type="match status" value="1"/>
</dbReference>
<comment type="similarity">
    <text evidence="1">Belongs to the protein-tyrosine phosphatase family. Non-receptor class subfamily.</text>
</comment>
<dbReference type="PANTHER" id="PTHR19134">
    <property type="entry name" value="RECEPTOR-TYPE TYROSINE-PROTEIN PHOSPHATASE"/>
    <property type="match status" value="1"/>
</dbReference>
<dbReference type="Pfam" id="PF00102">
    <property type="entry name" value="Y_phosphatase"/>
    <property type="match status" value="1"/>
</dbReference>
<dbReference type="SMART" id="SM00404">
    <property type="entry name" value="PTPc_motif"/>
    <property type="match status" value="1"/>
</dbReference>
<organism evidence="7 8">
    <name type="scientific">Terfezia boudieri ATCC MYA-4762</name>
    <dbReference type="NCBI Taxonomy" id="1051890"/>
    <lineage>
        <taxon>Eukaryota</taxon>
        <taxon>Fungi</taxon>
        <taxon>Dikarya</taxon>
        <taxon>Ascomycota</taxon>
        <taxon>Pezizomycotina</taxon>
        <taxon>Pezizomycetes</taxon>
        <taxon>Pezizales</taxon>
        <taxon>Pezizaceae</taxon>
        <taxon>Terfezia</taxon>
    </lineage>
</organism>
<reference evidence="7 8" key="1">
    <citation type="journal article" date="2018" name="Nat. Ecol. Evol.">
        <title>Pezizomycetes genomes reveal the molecular basis of ectomycorrhizal truffle lifestyle.</title>
        <authorList>
            <person name="Murat C."/>
            <person name="Payen T."/>
            <person name="Noel B."/>
            <person name="Kuo A."/>
            <person name="Morin E."/>
            <person name="Chen J."/>
            <person name="Kohler A."/>
            <person name="Krizsan K."/>
            <person name="Balestrini R."/>
            <person name="Da Silva C."/>
            <person name="Montanini B."/>
            <person name="Hainaut M."/>
            <person name="Levati E."/>
            <person name="Barry K.W."/>
            <person name="Belfiori B."/>
            <person name="Cichocki N."/>
            <person name="Clum A."/>
            <person name="Dockter R.B."/>
            <person name="Fauchery L."/>
            <person name="Guy J."/>
            <person name="Iotti M."/>
            <person name="Le Tacon F."/>
            <person name="Lindquist E.A."/>
            <person name="Lipzen A."/>
            <person name="Malagnac F."/>
            <person name="Mello A."/>
            <person name="Molinier V."/>
            <person name="Miyauchi S."/>
            <person name="Poulain J."/>
            <person name="Riccioni C."/>
            <person name="Rubini A."/>
            <person name="Sitrit Y."/>
            <person name="Splivallo R."/>
            <person name="Traeger S."/>
            <person name="Wang M."/>
            <person name="Zifcakova L."/>
            <person name="Wipf D."/>
            <person name="Zambonelli A."/>
            <person name="Paolocci F."/>
            <person name="Nowrousian M."/>
            <person name="Ottonello S."/>
            <person name="Baldrian P."/>
            <person name="Spatafora J.W."/>
            <person name="Henrissat B."/>
            <person name="Nagy L.G."/>
            <person name="Aury J.M."/>
            <person name="Wincker P."/>
            <person name="Grigoriev I.V."/>
            <person name="Bonfante P."/>
            <person name="Martin F.M."/>
        </authorList>
    </citation>
    <scope>NUCLEOTIDE SEQUENCE [LARGE SCALE GENOMIC DNA]</scope>
    <source>
        <strain evidence="7 8">ATCC MYA-4762</strain>
    </source>
</reference>
<dbReference type="InterPro" id="IPR036873">
    <property type="entry name" value="Rhodanese-like_dom_sf"/>
</dbReference>
<dbReference type="AlphaFoldDB" id="A0A3N4LKZ5"/>
<feature type="region of interest" description="Disordered" evidence="3">
    <location>
        <begin position="604"/>
        <end position="629"/>
    </location>
</feature>
<dbReference type="Gene3D" id="3.90.190.10">
    <property type="entry name" value="Protein tyrosine phosphatase superfamily"/>
    <property type="match status" value="1"/>
</dbReference>
<accession>A0A3N4LKZ5</accession>
<protein>
    <recommendedName>
        <fullName evidence="2">protein-tyrosine-phosphatase</fullName>
        <ecNumber evidence="2">3.1.3.48</ecNumber>
    </recommendedName>
</protein>
<feature type="region of interest" description="Disordered" evidence="3">
    <location>
        <begin position="1"/>
        <end position="36"/>
    </location>
</feature>
<dbReference type="InterPro" id="IPR016130">
    <property type="entry name" value="Tyr_Pase_AS"/>
</dbReference>
<dbReference type="PROSITE" id="PS00383">
    <property type="entry name" value="TYR_PHOSPHATASE_1"/>
    <property type="match status" value="1"/>
</dbReference>
<dbReference type="STRING" id="1051890.A0A3N4LKZ5"/>
<evidence type="ECO:0000256" key="1">
    <source>
        <dbReference type="ARBA" id="ARBA00009649"/>
    </source>
</evidence>
<dbReference type="InterPro" id="IPR001763">
    <property type="entry name" value="Rhodanese-like_dom"/>
</dbReference>
<evidence type="ECO:0000256" key="2">
    <source>
        <dbReference type="ARBA" id="ARBA00013064"/>
    </source>
</evidence>
<dbReference type="CDD" id="cd18533">
    <property type="entry name" value="PTP_fungal"/>
    <property type="match status" value="1"/>
</dbReference>
<dbReference type="InterPro" id="IPR003595">
    <property type="entry name" value="Tyr_Pase_cat"/>
</dbReference>
<dbReference type="PANTHER" id="PTHR19134:SF561">
    <property type="entry name" value="PROTEIN TYROSINE PHOSPHATASE 36E, ISOFORM A"/>
    <property type="match status" value="1"/>
</dbReference>
<dbReference type="CDD" id="cd01446">
    <property type="entry name" value="DSP_MapKP"/>
    <property type="match status" value="1"/>
</dbReference>
<feature type="compositionally biased region" description="Low complexity" evidence="3">
    <location>
        <begin position="120"/>
        <end position="142"/>
    </location>
</feature>
<dbReference type="FunCoup" id="A0A3N4LKZ5">
    <property type="interactions" value="72"/>
</dbReference>
<dbReference type="SMART" id="SM00194">
    <property type="entry name" value="PTPc"/>
    <property type="match status" value="1"/>
</dbReference>
<dbReference type="PRINTS" id="PR00700">
    <property type="entry name" value="PRTYPHPHTASE"/>
</dbReference>
<dbReference type="PROSITE" id="PS50206">
    <property type="entry name" value="RHODANESE_3"/>
    <property type="match status" value="1"/>
</dbReference>
<dbReference type="PROSITE" id="PS50055">
    <property type="entry name" value="TYR_PHOSPHATASE_PTP"/>
    <property type="match status" value="1"/>
</dbReference>
<evidence type="ECO:0000256" key="3">
    <source>
        <dbReference type="SAM" id="MobiDB-lite"/>
    </source>
</evidence>
<evidence type="ECO:0000259" key="5">
    <source>
        <dbReference type="PROSITE" id="PS50056"/>
    </source>
</evidence>
<gene>
    <name evidence="7" type="ORF">L211DRAFT_838612</name>
</gene>
<dbReference type="SMART" id="SM00450">
    <property type="entry name" value="RHOD"/>
    <property type="match status" value="1"/>
</dbReference>
<evidence type="ECO:0000259" key="4">
    <source>
        <dbReference type="PROSITE" id="PS50055"/>
    </source>
</evidence>
<dbReference type="OrthoDB" id="6058203at2759"/>
<evidence type="ECO:0000313" key="8">
    <source>
        <dbReference type="Proteomes" id="UP000267821"/>
    </source>
</evidence>
<dbReference type="InterPro" id="IPR000242">
    <property type="entry name" value="PTP_cat"/>
</dbReference>
<feature type="region of interest" description="Disordered" evidence="3">
    <location>
        <begin position="57"/>
        <end position="80"/>
    </location>
</feature>
<feature type="region of interest" description="Disordered" evidence="3">
    <location>
        <begin position="107"/>
        <end position="155"/>
    </location>
</feature>
<feature type="compositionally biased region" description="Low complexity" evidence="3">
    <location>
        <begin position="60"/>
        <end position="74"/>
    </location>
</feature>
<dbReference type="PROSITE" id="PS50056">
    <property type="entry name" value="TYR_PHOSPHATASE_2"/>
    <property type="match status" value="1"/>
</dbReference>
<feature type="compositionally biased region" description="Polar residues" evidence="3">
    <location>
        <begin position="1"/>
        <end position="11"/>
    </location>
</feature>
<feature type="compositionally biased region" description="Low complexity" evidence="3">
    <location>
        <begin position="12"/>
        <end position="25"/>
    </location>
</feature>
<feature type="domain" description="Tyrosine-protein phosphatase" evidence="4">
    <location>
        <begin position="500"/>
        <end position="816"/>
    </location>
</feature>
<dbReference type="InParanoid" id="A0A3N4LKZ5"/>
<proteinExistence type="inferred from homology"/>
<dbReference type="SUPFAM" id="SSF52799">
    <property type="entry name" value="(Phosphotyrosine protein) phosphatases II"/>
    <property type="match status" value="1"/>
</dbReference>